<dbReference type="GO" id="GO:0044874">
    <property type="term" value="P:lipoprotein localization to outer membrane"/>
    <property type="evidence" value="ECO:0007669"/>
    <property type="project" value="TreeGrafter"/>
</dbReference>
<evidence type="ECO:0000259" key="2">
    <source>
        <dbReference type="Pfam" id="PF12704"/>
    </source>
</evidence>
<proteinExistence type="predicted"/>
<feature type="transmembrane region" description="Helical" evidence="1">
    <location>
        <begin position="21"/>
        <end position="48"/>
    </location>
</feature>
<dbReference type="InterPro" id="IPR025857">
    <property type="entry name" value="MacB_PCD"/>
</dbReference>
<dbReference type="EMBL" id="UINC01009814">
    <property type="protein sequence ID" value="SVA43909.1"/>
    <property type="molecule type" value="Genomic_DNA"/>
</dbReference>
<gene>
    <name evidence="3" type="ORF">METZ01_LOCUS96763</name>
</gene>
<feature type="non-terminal residue" evidence="3">
    <location>
        <position position="242"/>
    </location>
</feature>
<sequence>MYSKSERLLITRFLFSKKTDGYISIFSWFSVIGIALGVSAIIVVMSVMNGFRNDLTKRLLGINSHLNIYSNINYIDSDTIEIINNNLSKNNYENILSAIETNGLIIKNDISRGVLIRGYDFIDNKHYLFDSIIEGSYFKNKTNEIIIGDSLASSINVKVGDQIKLAIPKSDKTILGSIPRFKTLKIIGIFDFGMYEYDSNLIFIHANLARKLLLLDDYSYNQLEIFLTDPENAEKIKYQILN</sequence>
<reference evidence="3" key="1">
    <citation type="submission" date="2018-05" db="EMBL/GenBank/DDBJ databases">
        <authorList>
            <person name="Lanie J.A."/>
            <person name="Ng W.-L."/>
            <person name="Kazmierczak K.M."/>
            <person name="Andrzejewski T.M."/>
            <person name="Davidsen T.M."/>
            <person name="Wayne K.J."/>
            <person name="Tettelin H."/>
            <person name="Glass J.I."/>
            <person name="Rusch D."/>
            <person name="Podicherti R."/>
            <person name="Tsui H.-C.T."/>
            <person name="Winkler M.E."/>
        </authorList>
    </citation>
    <scope>NUCLEOTIDE SEQUENCE</scope>
</reference>
<keyword evidence="1" id="KW-0812">Transmembrane</keyword>
<dbReference type="Pfam" id="PF12704">
    <property type="entry name" value="MacB_PCD"/>
    <property type="match status" value="1"/>
</dbReference>
<dbReference type="PANTHER" id="PTHR30489">
    <property type="entry name" value="LIPOPROTEIN-RELEASING SYSTEM TRANSMEMBRANE PROTEIN LOLE"/>
    <property type="match status" value="1"/>
</dbReference>
<name>A0A381VUD3_9ZZZZ</name>
<dbReference type="GO" id="GO:0098797">
    <property type="term" value="C:plasma membrane protein complex"/>
    <property type="evidence" value="ECO:0007669"/>
    <property type="project" value="TreeGrafter"/>
</dbReference>
<protein>
    <recommendedName>
        <fullName evidence="2">MacB-like periplasmic core domain-containing protein</fullName>
    </recommendedName>
</protein>
<dbReference type="AlphaFoldDB" id="A0A381VUD3"/>
<keyword evidence="1" id="KW-0472">Membrane</keyword>
<evidence type="ECO:0000256" key="1">
    <source>
        <dbReference type="SAM" id="Phobius"/>
    </source>
</evidence>
<dbReference type="InterPro" id="IPR051447">
    <property type="entry name" value="Lipoprotein-release_system"/>
</dbReference>
<evidence type="ECO:0000313" key="3">
    <source>
        <dbReference type="EMBL" id="SVA43909.1"/>
    </source>
</evidence>
<organism evidence="3">
    <name type="scientific">marine metagenome</name>
    <dbReference type="NCBI Taxonomy" id="408172"/>
    <lineage>
        <taxon>unclassified sequences</taxon>
        <taxon>metagenomes</taxon>
        <taxon>ecological metagenomes</taxon>
    </lineage>
</organism>
<dbReference type="PANTHER" id="PTHR30489:SF0">
    <property type="entry name" value="LIPOPROTEIN-RELEASING SYSTEM TRANSMEMBRANE PROTEIN LOLE"/>
    <property type="match status" value="1"/>
</dbReference>
<accession>A0A381VUD3</accession>
<keyword evidence="1" id="KW-1133">Transmembrane helix</keyword>
<feature type="domain" description="MacB-like periplasmic core" evidence="2">
    <location>
        <begin position="27"/>
        <end position="240"/>
    </location>
</feature>